<dbReference type="RefSeq" id="WP_339404589.1">
    <property type="nucleotide sequence ID" value="NZ_JBBGAZ010000014.1"/>
</dbReference>
<keyword evidence="5" id="KW-1185">Reference proteome</keyword>
<evidence type="ECO:0000313" key="4">
    <source>
        <dbReference type="EMBL" id="MEJ5219935.1"/>
    </source>
</evidence>
<dbReference type="InterPro" id="IPR036237">
    <property type="entry name" value="Xyl_isomerase-like_sf"/>
</dbReference>
<protein>
    <submittedName>
        <fullName evidence="4">TIM barrel protein</fullName>
    </submittedName>
</protein>
<dbReference type="PANTHER" id="PTHR43489">
    <property type="entry name" value="ISOMERASE"/>
    <property type="match status" value="1"/>
</dbReference>
<dbReference type="Proteomes" id="UP001368270">
    <property type="component" value="Unassembled WGS sequence"/>
</dbReference>
<name>A0ABU8QKI4_9RHOB</name>
<proteinExistence type="inferred from homology"/>
<organism evidence="4 5">
    <name type="scientific">Cognatishimia coralii</name>
    <dbReference type="NCBI Taxonomy" id="3083254"/>
    <lineage>
        <taxon>Bacteria</taxon>
        <taxon>Pseudomonadati</taxon>
        <taxon>Pseudomonadota</taxon>
        <taxon>Alphaproteobacteria</taxon>
        <taxon>Rhodobacterales</taxon>
        <taxon>Paracoccaceae</taxon>
        <taxon>Cognatishimia</taxon>
    </lineage>
</organism>
<dbReference type="InterPro" id="IPR050417">
    <property type="entry name" value="Sugar_Epim/Isomerase"/>
</dbReference>
<evidence type="ECO:0000259" key="3">
    <source>
        <dbReference type="Pfam" id="PF01261"/>
    </source>
</evidence>
<reference evidence="4 5" key="1">
    <citation type="submission" date="2024-03" db="EMBL/GenBank/DDBJ databases">
        <title>Cognatishimia coralii sp. nov., a marine bacterium isolated from coral surrounding seawater.</title>
        <authorList>
            <person name="Liu X."/>
            <person name="Liu S."/>
            <person name="Sun H."/>
            <person name="Zhang Y."/>
        </authorList>
    </citation>
    <scope>NUCLEOTIDE SEQUENCE [LARGE SCALE GENOMIC DNA]</scope>
    <source>
        <strain evidence="4 5">D5M38</strain>
    </source>
</reference>
<dbReference type="Gene3D" id="3.20.20.150">
    <property type="entry name" value="Divalent-metal-dependent TIM barrel enzymes"/>
    <property type="match status" value="1"/>
</dbReference>
<sequence length="252" mass="27166">MTRLRFSANLGFLWNDLPLPDAIRRAKAAGFAAVECHWPYDTDPAEVSGALAETGLPMLGINTITGGAGHFGLSACPGRIDDARAAIEQAVSYAEAIDAQAIHIMAGVAEGPEARDTFLGNLQFAAGLTDRMLLIEPLNAFDVPGYFLRRTDQAMEVIDDVAAPNLKLMFDCYHVARTEGDVVERLEKLLPVIGHIQIASVPDRSAPDHGELNYLKVFSTLLAFGWTRPIGAEYRPDGPTEGSLTWLSSATA</sequence>
<evidence type="ECO:0000256" key="2">
    <source>
        <dbReference type="PIRNR" id="PIRNR006241"/>
    </source>
</evidence>
<accession>A0ABU8QKI4</accession>
<feature type="domain" description="Xylose isomerase-like TIM barrel" evidence="3">
    <location>
        <begin position="23"/>
        <end position="248"/>
    </location>
</feature>
<comment type="caution">
    <text evidence="4">The sequence shown here is derived from an EMBL/GenBank/DDBJ whole genome shotgun (WGS) entry which is preliminary data.</text>
</comment>
<keyword evidence="1 2" id="KW-0413">Isomerase</keyword>
<evidence type="ECO:0000256" key="1">
    <source>
        <dbReference type="ARBA" id="ARBA00023235"/>
    </source>
</evidence>
<dbReference type="EMBL" id="JBBGAZ010000014">
    <property type="protein sequence ID" value="MEJ5219935.1"/>
    <property type="molecule type" value="Genomic_DNA"/>
</dbReference>
<evidence type="ECO:0000313" key="5">
    <source>
        <dbReference type="Proteomes" id="UP001368270"/>
    </source>
</evidence>
<gene>
    <name evidence="4" type="ORF">WG622_16895</name>
</gene>
<dbReference type="Pfam" id="PF01261">
    <property type="entry name" value="AP_endonuc_2"/>
    <property type="match status" value="1"/>
</dbReference>
<dbReference type="InterPro" id="IPR026040">
    <property type="entry name" value="HyI-like"/>
</dbReference>
<comment type="similarity">
    <text evidence="2">Belongs to the hyi family.</text>
</comment>
<dbReference type="PIRSF" id="PIRSF006241">
    <property type="entry name" value="HyI"/>
    <property type="match status" value="1"/>
</dbReference>
<dbReference type="SUPFAM" id="SSF51658">
    <property type="entry name" value="Xylose isomerase-like"/>
    <property type="match status" value="1"/>
</dbReference>
<dbReference type="InterPro" id="IPR013022">
    <property type="entry name" value="Xyl_isomerase-like_TIM-brl"/>
</dbReference>
<dbReference type="PANTHER" id="PTHR43489:SF6">
    <property type="entry name" value="HYDROXYPYRUVATE ISOMERASE-RELATED"/>
    <property type="match status" value="1"/>
</dbReference>